<name>A0AAV6GIJ9_9TELE</name>
<dbReference type="AlphaFoldDB" id="A0AAV6GIJ9"/>
<accession>A0AAV6GIJ9</accession>
<comment type="caution">
    <text evidence="1">The sequence shown here is derived from an EMBL/GenBank/DDBJ whole genome shotgun (WGS) entry which is preliminary data.</text>
</comment>
<dbReference type="Proteomes" id="UP000823561">
    <property type="component" value="Chromosome 10"/>
</dbReference>
<dbReference type="EMBL" id="JADWDJ010000010">
    <property type="protein sequence ID" value="KAG5274740.1"/>
    <property type="molecule type" value="Genomic_DNA"/>
</dbReference>
<protein>
    <submittedName>
        <fullName evidence="1">Uncharacterized protein</fullName>
    </submittedName>
</protein>
<keyword evidence="2" id="KW-1185">Reference proteome</keyword>
<evidence type="ECO:0000313" key="1">
    <source>
        <dbReference type="EMBL" id="KAG5274740.1"/>
    </source>
</evidence>
<reference evidence="1" key="1">
    <citation type="submission" date="2020-10" db="EMBL/GenBank/DDBJ databases">
        <title>Chromosome-scale genome assembly of the Allis shad, Alosa alosa.</title>
        <authorList>
            <person name="Margot Z."/>
            <person name="Christophe K."/>
            <person name="Cabau C."/>
            <person name="Louis A."/>
            <person name="Berthelot C."/>
            <person name="Parey E."/>
            <person name="Roest Crollius H."/>
            <person name="Montfort J."/>
            <person name="Robinson-Rechavi M."/>
            <person name="Bucao C."/>
            <person name="Bouchez O."/>
            <person name="Gislard M."/>
            <person name="Lluch J."/>
            <person name="Milhes M."/>
            <person name="Lampietro C."/>
            <person name="Lopez Roques C."/>
            <person name="Donnadieu C."/>
            <person name="Braasch I."/>
            <person name="Desvignes T."/>
            <person name="Postlethwait J."/>
            <person name="Bobe J."/>
            <person name="Guiguen Y."/>
        </authorList>
    </citation>
    <scope>NUCLEOTIDE SEQUENCE</scope>
    <source>
        <strain evidence="1">M-15738</strain>
        <tissue evidence="1">Blood</tissue>
    </source>
</reference>
<proteinExistence type="predicted"/>
<evidence type="ECO:0000313" key="2">
    <source>
        <dbReference type="Proteomes" id="UP000823561"/>
    </source>
</evidence>
<sequence length="74" mass="8368">MTLKLLNEDEEEHASINTSLRDVLRAMGDIRSSIDDLRGDLKQLQDTVTGMGQQPSSSTNNKVPHEHEVFHCMF</sequence>
<organism evidence="1 2">
    <name type="scientific">Alosa alosa</name>
    <name type="common">allis shad</name>
    <dbReference type="NCBI Taxonomy" id="278164"/>
    <lineage>
        <taxon>Eukaryota</taxon>
        <taxon>Metazoa</taxon>
        <taxon>Chordata</taxon>
        <taxon>Craniata</taxon>
        <taxon>Vertebrata</taxon>
        <taxon>Euteleostomi</taxon>
        <taxon>Actinopterygii</taxon>
        <taxon>Neopterygii</taxon>
        <taxon>Teleostei</taxon>
        <taxon>Clupei</taxon>
        <taxon>Clupeiformes</taxon>
        <taxon>Clupeoidei</taxon>
        <taxon>Clupeidae</taxon>
        <taxon>Alosa</taxon>
    </lineage>
</organism>
<gene>
    <name evidence="1" type="ORF">AALO_G00139620</name>
</gene>